<dbReference type="InterPro" id="IPR002641">
    <property type="entry name" value="PNPLA_dom"/>
</dbReference>
<dbReference type="PANTHER" id="PTHR24185:SF1">
    <property type="entry name" value="CALCIUM-INDEPENDENT PHOSPHOLIPASE A2-GAMMA"/>
    <property type="match status" value="1"/>
</dbReference>
<dbReference type="PROSITE" id="PS51635">
    <property type="entry name" value="PNPLA"/>
    <property type="match status" value="1"/>
</dbReference>
<dbReference type="EMBL" id="KN847322">
    <property type="protein sequence ID" value="KIW51183.1"/>
    <property type="molecule type" value="Genomic_DNA"/>
</dbReference>
<evidence type="ECO:0000256" key="3">
    <source>
        <dbReference type="ARBA" id="ARBA00023098"/>
    </source>
</evidence>
<dbReference type="RefSeq" id="XP_013311767.1">
    <property type="nucleotide sequence ID" value="XM_013456313.1"/>
</dbReference>
<dbReference type="GO" id="GO:0047499">
    <property type="term" value="F:calcium-independent phospholipase A2 activity"/>
    <property type="evidence" value="ECO:0007669"/>
    <property type="project" value="TreeGrafter"/>
</dbReference>
<dbReference type="Gene3D" id="3.40.1090.10">
    <property type="entry name" value="Cytosolic phospholipase A2 catalytic domain"/>
    <property type="match status" value="1"/>
</dbReference>
<organism evidence="6 7">
    <name type="scientific">Exophiala xenobiotica</name>
    <dbReference type="NCBI Taxonomy" id="348802"/>
    <lineage>
        <taxon>Eukaryota</taxon>
        <taxon>Fungi</taxon>
        <taxon>Dikarya</taxon>
        <taxon>Ascomycota</taxon>
        <taxon>Pezizomycotina</taxon>
        <taxon>Eurotiomycetes</taxon>
        <taxon>Chaetothyriomycetidae</taxon>
        <taxon>Chaetothyriales</taxon>
        <taxon>Herpotrichiellaceae</taxon>
        <taxon>Exophiala</taxon>
    </lineage>
</organism>
<gene>
    <name evidence="6" type="ORF">PV05_09926</name>
</gene>
<protein>
    <recommendedName>
        <fullName evidence="5">PNPLA domain-containing protein</fullName>
    </recommendedName>
</protein>
<sequence length="521" mass="59597">MLLGNICFLLDVPLQNGGFQPTHYIGQPRLTCSSGFSPGSHNSTDDSAWAKKLLLSFDGGGIRRLSSLFILKELMVQIQMIELEDDVNPATHSFCPLEYRPPRVNAEPIANGNGRRSLSLPLMPRISPSDEPQTGVDRNTHICHATTSTSLPAHRLEVFGKPRTFCARSPLYWNRGKYHSGNVEKVVNHVAEKYNPSVQTPGWARITLNCPETLCKTMVFATQEDDMRPYIFRSYDHKLKTTSAFHYNPGGADTNPMSVVGRATSAAPGYFNPFPIGNKTFLDGGLVANNPTHYAYHEVRLLQNNRPPMFVLSIGTGKKNKRSFKSLERFFPHWAPFISLELNNKIAKSESAHDQKREQLDQRPTWEAFEYARLTVTTDFGLGWMKLEEWKRKALSRTRARDAQLTAREFKHDREYSREKRSKHHDTVEFLEIRTRLYLSQDGVKNQLQRLARSLVETRGQRSKTWKWEHFATGDTWQCPIRSDDGCNGDRFNTQRDLERHLAKKHGEGPHRATRECVIPY</sequence>
<proteinExistence type="predicted"/>
<evidence type="ECO:0000313" key="6">
    <source>
        <dbReference type="EMBL" id="KIW51183.1"/>
    </source>
</evidence>
<keyword evidence="1" id="KW-0378">Hydrolase</keyword>
<dbReference type="Proteomes" id="UP000054342">
    <property type="component" value="Unassembled WGS sequence"/>
</dbReference>
<comment type="caution">
    <text evidence="4">Lacks conserved residue(s) required for the propagation of feature annotation.</text>
</comment>
<reference evidence="6 7" key="1">
    <citation type="submission" date="2015-01" db="EMBL/GenBank/DDBJ databases">
        <title>The Genome Sequence of Exophiala xenobiotica CBS118157.</title>
        <authorList>
            <consortium name="The Broad Institute Genomics Platform"/>
            <person name="Cuomo C."/>
            <person name="de Hoog S."/>
            <person name="Gorbushina A."/>
            <person name="Stielow B."/>
            <person name="Teixiera M."/>
            <person name="Abouelleil A."/>
            <person name="Chapman S.B."/>
            <person name="Priest M."/>
            <person name="Young S.K."/>
            <person name="Wortman J."/>
            <person name="Nusbaum C."/>
            <person name="Birren B."/>
        </authorList>
    </citation>
    <scope>NUCLEOTIDE SEQUENCE [LARGE SCALE GENOMIC DNA]</scope>
    <source>
        <strain evidence="6 7">CBS 118157</strain>
    </source>
</reference>
<feature type="short sequence motif" description="DGA/G" evidence="4">
    <location>
        <begin position="283"/>
        <end position="285"/>
    </location>
</feature>
<dbReference type="OrthoDB" id="1658288at2759"/>
<dbReference type="SUPFAM" id="SSF52151">
    <property type="entry name" value="FabD/lysophospholipase-like"/>
    <property type="match status" value="1"/>
</dbReference>
<evidence type="ECO:0000256" key="1">
    <source>
        <dbReference type="ARBA" id="ARBA00022801"/>
    </source>
</evidence>
<keyword evidence="2" id="KW-0442">Lipid degradation</keyword>
<evidence type="ECO:0000313" key="7">
    <source>
        <dbReference type="Proteomes" id="UP000054342"/>
    </source>
</evidence>
<evidence type="ECO:0000259" key="5">
    <source>
        <dbReference type="PROSITE" id="PS51635"/>
    </source>
</evidence>
<keyword evidence="3" id="KW-0443">Lipid metabolism</keyword>
<dbReference type="InterPro" id="IPR016035">
    <property type="entry name" value="Acyl_Trfase/lysoPLipase"/>
</dbReference>
<accession>A0A0D2E6T4</accession>
<dbReference type="GO" id="GO:0016020">
    <property type="term" value="C:membrane"/>
    <property type="evidence" value="ECO:0007669"/>
    <property type="project" value="TreeGrafter"/>
</dbReference>
<dbReference type="GeneID" id="25331834"/>
<dbReference type="AlphaFoldDB" id="A0A0D2E6T4"/>
<dbReference type="Pfam" id="PF01734">
    <property type="entry name" value="Patatin"/>
    <property type="match status" value="1"/>
</dbReference>
<dbReference type="GO" id="GO:0019369">
    <property type="term" value="P:arachidonate metabolic process"/>
    <property type="evidence" value="ECO:0007669"/>
    <property type="project" value="TreeGrafter"/>
</dbReference>
<keyword evidence="7" id="KW-1185">Reference proteome</keyword>
<dbReference type="STRING" id="348802.A0A0D2E6T4"/>
<dbReference type="GO" id="GO:0016042">
    <property type="term" value="P:lipid catabolic process"/>
    <property type="evidence" value="ECO:0007669"/>
    <property type="project" value="UniProtKB-KW"/>
</dbReference>
<name>A0A0D2E6T4_9EURO</name>
<evidence type="ECO:0000256" key="4">
    <source>
        <dbReference type="PROSITE-ProRule" id="PRU01161"/>
    </source>
</evidence>
<dbReference type="PANTHER" id="PTHR24185">
    <property type="entry name" value="CALCIUM-INDEPENDENT PHOSPHOLIPASE A2-GAMMA"/>
    <property type="match status" value="1"/>
</dbReference>
<feature type="domain" description="PNPLA" evidence="5">
    <location>
        <begin position="55"/>
        <end position="296"/>
    </location>
</feature>
<evidence type="ECO:0000256" key="2">
    <source>
        <dbReference type="ARBA" id="ARBA00022963"/>
    </source>
</evidence>
<dbReference type="GO" id="GO:0046486">
    <property type="term" value="P:glycerolipid metabolic process"/>
    <property type="evidence" value="ECO:0007669"/>
    <property type="project" value="UniProtKB-ARBA"/>
</dbReference>
<dbReference type="HOGENOM" id="CLU_000288_144_2_1"/>